<dbReference type="AlphaFoldDB" id="A0A9D3U7V8"/>
<dbReference type="OrthoDB" id="5595695at2759"/>
<organism evidence="1 2">
    <name type="scientific">Gossypium stocksii</name>
    <dbReference type="NCBI Taxonomy" id="47602"/>
    <lineage>
        <taxon>Eukaryota</taxon>
        <taxon>Viridiplantae</taxon>
        <taxon>Streptophyta</taxon>
        <taxon>Embryophyta</taxon>
        <taxon>Tracheophyta</taxon>
        <taxon>Spermatophyta</taxon>
        <taxon>Magnoliopsida</taxon>
        <taxon>eudicotyledons</taxon>
        <taxon>Gunneridae</taxon>
        <taxon>Pentapetalae</taxon>
        <taxon>rosids</taxon>
        <taxon>malvids</taxon>
        <taxon>Malvales</taxon>
        <taxon>Malvaceae</taxon>
        <taxon>Malvoideae</taxon>
        <taxon>Gossypium</taxon>
    </lineage>
</organism>
<dbReference type="EMBL" id="JAIQCV010000013">
    <property type="protein sequence ID" value="KAH1031482.1"/>
    <property type="molecule type" value="Genomic_DNA"/>
</dbReference>
<protein>
    <submittedName>
        <fullName evidence="1">Uncharacterized protein</fullName>
    </submittedName>
</protein>
<sequence>KNIHKHYLWRLQSGLLQETNNYHKAKVTSLKEAIKFGEWTIVELHRSGHIYRNKIEHLNSCIMA</sequence>
<reference evidence="1 2" key="1">
    <citation type="journal article" date="2021" name="Plant Biotechnol. J.">
        <title>Multi-omics assisted identification of the key and species-specific regulatory components of drought-tolerant mechanisms in Gossypium stocksii.</title>
        <authorList>
            <person name="Yu D."/>
            <person name="Ke L."/>
            <person name="Zhang D."/>
            <person name="Wu Y."/>
            <person name="Sun Y."/>
            <person name="Mei J."/>
            <person name="Sun J."/>
            <person name="Sun Y."/>
        </authorList>
    </citation>
    <scope>NUCLEOTIDE SEQUENCE [LARGE SCALE GENOMIC DNA]</scope>
    <source>
        <strain evidence="2">cv. E1</strain>
        <tissue evidence="1">Leaf</tissue>
    </source>
</reference>
<gene>
    <name evidence="1" type="ORF">J1N35_043656</name>
</gene>
<comment type="caution">
    <text evidence="1">The sequence shown here is derived from an EMBL/GenBank/DDBJ whole genome shotgun (WGS) entry which is preliminary data.</text>
</comment>
<dbReference type="Proteomes" id="UP000828251">
    <property type="component" value="Unassembled WGS sequence"/>
</dbReference>
<proteinExistence type="predicted"/>
<evidence type="ECO:0000313" key="1">
    <source>
        <dbReference type="EMBL" id="KAH1031482.1"/>
    </source>
</evidence>
<keyword evidence="2" id="KW-1185">Reference proteome</keyword>
<feature type="non-terminal residue" evidence="1">
    <location>
        <position position="1"/>
    </location>
</feature>
<name>A0A9D3U7V8_9ROSI</name>
<accession>A0A9D3U7V8</accession>
<evidence type="ECO:0000313" key="2">
    <source>
        <dbReference type="Proteomes" id="UP000828251"/>
    </source>
</evidence>